<gene>
    <name evidence="7" type="ORF">H8J70_01085</name>
</gene>
<evidence type="ECO:0000256" key="4">
    <source>
        <dbReference type="SAM" id="SignalP"/>
    </source>
</evidence>
<dbReference type="Pfam" id="PF22780">
    <property type="entry name" value="HI0933_like_1st"/>
    <property type="match status" value="1"/>
</dbReference>
<dbReference type="NCBIfam" id="TIGR00275">
    <property type="entry name" value="aminoacetone oxidase family FAD-binding enzyme"/>
    <property type="match status" value="1"/>
</dbReference>
<dbReference type="InterPro" id="IPR036188">
    <property type="entry name" value="FAD/NAD-bd_sf"/>
</dbReference>
<comment type="cofactor">
    <cofactor evidence="1">
        <name>FAD</name>
        <dbReference type="ChEBI" id="CHEBI:57692"/>
    </cofactor>
</comment>
<evidence type="ECO:0000256" key="3">
    <source>
        <dbReference type="ARBA" id="ARBA00022827"/>
    </source>
</evidence>
<keyword evidence="8" id="KW-1185">Reference proteome</keyword>
<comment type="caution">
    <text evidence="7">The sequence shown here is derived from an EMBL/GenBank/DDBJ whole genome shotgun (WGS) entry which is preliminary data.</text>
</comment>
<dbReference type="RefSeq" id="WP_186501916.1">
    <property type="nucleotide sequence ID" value="NZ_JACOGK010000002.1"/>
</dbReference>
<reference evidence="7 8" key="1">
    <citation type="submission" date="2020-08" db="EMBL/GenBank/DDBJ databases">
        <authorList>
            <person name="Liu C."/>
            <person name="Sun Q."/>
        </authorList>
    </citation>
    <scope>NUCLEOTIDE SEQUENCE [LARGE SCALE GENOMIC DNA]</scope>
    <source>
        <strain evidence="7 8">NSJ-59</strain>
    </source>
</reference>
<dbReference type="InterPro" id="IPR023166">
    <property type="entry name" value="BaiN-like_dom_sf"/>
</dbReference>
<keyword evidence="4" id="KW-0732">Signal</keyword>
<dbReference type="InterPro" id="IPR057661">
    <property type="entry name" value="RsdA/BaiN/AoA(So)_Rossmann"/>
</dbReference>
<dbReference type="Proteomes" id="UP000606870">
    <property type="component" value="Unassembled WGS sequence"/>
</dbReference>
<dbReference type="Gene3D" id="2.40.30.10">
    <property type="entry name" value="Translation factors"/>
    <property type="match status" value="1"/>
</dbReference>
<name>A0ABR6VF49_9FIRM</name>
<dbReference type="Gene3D" id="1.10.8.260">
    <property type="entry name" value="HI0933 insert domain-like"/>
    <property type="match status" value="1"/>
</dbReference>
<protein>
    <submittedName>
        <fullName evidence="7">NAD(P)/FAD-dependent oxidoreductase</fullName>
    </submittedName>
</protein>
<feature type="domain" description="RsdA/BaiN/AoA(So)-like insert" evidence="6">
    <location>
        <begin position="189"/>
        <end position="352"/>
    </location>
</feature>
<dbReference type="InterPro" id="IPR055178">
    <property type="entry name" value="RsdA/BaiN/AoA(So)-like_dom"/>
</dbReference>
<evidence type="ECO:0000313" key="8">
    <source>
        <dbReference type="Proteomes" id="UP000606870"/>
    </source>
</evidence>
<dbReference type="EMBL" id="JACOGK010000002">
    <property type="protein sequence ID" value="MBC3535863.1"/>
    <property type="molecule type" value="Genomic_DNA"/>
</dbReference>
<accession>A0ABR6VF49</accession>
<evidence type="ECO:0000259" key="5">
    <source>
        <dbReference type="Pfam" id="PF03486"/>
    </source>
</evidence>
<evidence type="ECO:0000256" key="1">
    <source>
        <dbReference type="ARBA" id="ARBA00001974"/>
    </source>
</evidence>
<dbReference type="PANTHER" id="PTHR42887">
    <property type="entry name" value="OS12G0638800 PROTEIN"/>
    <property type="match status" value="1"/>
</dbReference>
<feature type="domain" description="RsdA/BaiN/AoA(So)-like Rossmann fold-like" evidence="5">
    <location>
        <begin position="3"/>
        <end position="405"/>
    </location>
</feature>
<sequence length="414" mass="44484">MKRVIVIGAGAAGIFAALAAAEQGADVLLFEKNDIVGKKMGITGKGRCNLTNTCPMADFIARTPGHGKFLFSAYQAYTNEDLLNQVHAWGLATKEERGGRVFPQSDSAIEVRKLLYHRLQAAKVDLHLQEPVRAVHHAASGFTVQTGRGTYEAGACIITTGGVSYPVTGSSGDGYEFAKALGHTVTELRPSLIAFTASDAWVRDLAGLALRNVDVSLWKQGKKLASQFGEMLFTHTGVSGPVILMLSSAVAHKPKWTFPMQLRINLKPALTADALDARVQRDFQKYLRKQVDNALKELLPQHLIPVVLDQAGIAKETPVNQITRIQRQDLVTVLQALSLTLTGTRPIAEAIVTAGGVSVREINPKTMESKCVEGLYFAGEVMDIDAFTGGYNLQAAFSTGVVAGRAAAAEAKEE</sequence>
<evidence type="ECO:0000256" key="2">
    <source>
        <dbReference type="ARBA" id="ARBA00022630"/>
    </source>
</evidence>
<keyword evidence="3" id="KW-0274">FAD</keyword>
<proteinExistence type="predicted"/>
<dbReference type="PRINTS" id="PR00368">
    <property type="entry name" value="FADPNR"/>
</dbReference>
<organism evidence="7 8">
    <name type="scientific">Megasphaera hominis</name>
    <dbReference type="NCBI Taxonomy" id="159836"/>
    <lineage>
        <taxon>Bacteria</taxon>
        <taxon>Bacillati</taxon>
        <taxon>Bacillota</taxon>
        <taxon>Negativicutes</taxon>
        <taxon>Veillonellales</taxon>
        <taxon>Veillonellaceae</taxon>
        <taxon>Megasphaera</taxon>
    </lineage>
</organism>
<dbReference type="SUPFAM" id="SSF160996">
    <property type="entry name" value="HI0933 insert domain-like"/>
    <property type="match status" value="1"/>
</dbReference>
<dbReference type="SUPFAM" id="SSF51905">
    <property type="entry name" value="FAD/NAD(P)-binding domain"/>
    <property type="match status" value="1"/>
</dbReference>
<feature type="signal peptide" evidence="4">
    <location>
        <begin position="1"/>
        <end position="19"/>
    </location>
</feature>
<dbReference type="PANTHER" id="PTHR42887:SF2">
    <property type="entry name" value="OS12G0638800 PROTEIN"/>
    <property type="match status" value="1"/>
</dbReference>
<dbReference type="PRINTS" id="PR00411">
    <property type="entry name" value="PNDRDTASEI"/>
</dbReference>
<dbReference type="Gene3D" id="3.50.50.60">
    <property type="entry name" value="FAD/NAD(P)-binding domain"/>
    <property type="match status" value="1"/>
</dbReference>
<keyword evidence="2" id="KW-0285">Flavoprotein</keyword>
<dbReference type="Pfam" id="PF03486">
    <property type="entry name" value="HI0933_like"/>
    <property type="match status" value="1"/>
</dbReference>
<evidence type="ECO:0000259" key="6">
    <source>
        <dbReference type="Pfam" id="PF22780"/>
    </source>
</evidence>
<dbReference type="InterPro" id="IPR004792">
    <property type="entry name" value="BaiN-like"/>
</dbReference>
<evidence type="ECO:0000313" key="7">
    <source>
        <dbReference type="EMBL" id="MBC3535863.1"/>
    </source>
</evidence>
<feature type="chain" id="PRO_5046618828" evidence="4">
    <location>
        <begin position="20"/>
        <end position="414"/>
    </location>
</feature>